<dbReference type="EMBL" id="CP000356">
    <property type="protein sequence ID" value="ABF53302.1"/>
    <property type="molecule type" value="Genomic_DNA"/>
</dbReference>
<dbReference type="eggNOG" id="COG0639">
    <property type="taxonomic scope" value="Bacteria"/>
</dbReference>
<dbReference type="KEGG" id="sal:Sala_1589"/>
<name>Q1GSS0_SPHAL</name>
<dbReference type="AlphaFoldDB" id="Q1GSS0"/>
<gene>
    <name evidence="2" type="ordered locus">Sala_1589</name>
</gene>
<evidence type="ECO:0000313" key="2">
    <source>
        <dbReference type="EMBL" id="ABF53302.1"/>
    </source>
</evidence>
<organism evidence="2 3">
    <name type="scientific">Sphingopyxis alaskensis (strain DSM 13593 / LMG 18877 / RB2256)</name>
    <name type="common">Sphingomonas alaskensis</name>
    <dbReference type="NCBI Taxonomy" id="317655"/>
    <lineage>
        <taxon>Bacteria</taxon>
        <taxon>Pseudomonadati</taxon>
        <taxon>Pseudomonadota</taxon>
        <taxon>Alphaproteobacteria</taxon>
        <taxon>Sphingomonadales</taxon>
        <taxon>Sphingomonadaceae</taxon>
        <taxon>Sphingopyxis</taxon>
    </lineage>
</organism>
<proteinExistence type="predicted"/>
<dbReference type="GO" id="GO:0110154">
    <property type="term" value="P:RNA decapping"/>
    <property type="evidence" value="ECO:0007669"/>
    <property type="project" value="TreeGrafter"/>
</dbReference>
<dbReference type="GO" id="GO:0005737">
    <property type="term" value="C:cytoplasm"/>
    <property type="evidence" value="ECO:0007669"/>
    <property type="project" value="TreeGrafter"/>
</dbReference>
<dbReference type="HOGENOM" id="CLU_023125_4_1_5"/>
<feature type="domain" description="Calcineurin-like phosphoesterase" evidence="1">
    <location>
        <begin position="28"/>
        <end position="215"/>
    </location>
</feature>
<dbReference type="Pfam" id="PF00149">
    <property type="entry name" value="Metallophos"/>
    <property type="match status" value="1"/>
</dbReference>
<keyword evidence="3" id="KW-1185">Reference proteome</keyword>
<dbReference type="Proteomes" id="UP000006578">
    <property type="component" value="Chromosome"/>
</dbReference>
<reference evidence="2 3" key="1">
    <citation type="journal article" date="2009" name="Proc. Natl. Acad. Sci. U.S.A.">
        <title>The genomic basis of trophic strategy in marine bacteria.</title>
        <authorList>
            <person name="Lauro F.M."/>
            <person name="McDougald D."/>
            <person name="Thomas T."/>
            <person name="Williams T.J."/>
            <person name="Egan S."/>
            <person name="Rice S."/>
            <person name="DeMaere M.Z."/>
            <person name="Ting L."/>
            <person name="Ertan H."/>
            <person name="Johnson J."/>
            <person name="Ferriera S."/>
            <person name="Lapidus A."/>
            <person name="Anderson I."/>
            <person name="Kyrpides N."/>
            <person name="Munk A.C."/>
            <person name="Detter C."/>
            <person name="Han C.S."/>
            <person name="Brown M.V."/>
            <person name="Robb F.T."/>
            <person name="Kjelleberg S."/>
            <person name="Cavicchioli R."/>
        </authorList>
    </citation>
    <scope>NUCLEOTIDE SEQUENCE [LARGE SCALE GENOMIC DNA]</scope>
    <source>
        <strain evidence="3">DSM 13593 / LMG 18877 / RB2256</strain>
    </source>
</reference>
<dbReference type="SUPFAM" id="SSF56300">
    <property type="entry name" value="Metallo-dependent phosphatases"/>
    <property type="match status" value="1"/>
</dbReference>
<evidence type="ECO:0000313" key="3">
    <source>
        <dbReference type="Proteomes" id="UP000006578"/>
    </source>
</evidence>
<sequence length="255" mass="29072">MTFFSRFKRGRLAPAADTRSMADGILLYAIGDIHGRDDLFSDLLDKIAADRRGRPHELCVLVLLGDLVDRGPDSDRVIERALSLPAHFDRVHHLIGNHEESMLAALAKDVRALRFFVRIGGEATIRSYLRDDKLYDRLTFEELADVFSDAVPRSHMDFLRRGEDMVRYGDYVFVHAGVRDSVPLDRQKLTDLRWIRDEFLSSKRDHGALIVHGHTIAAEVEERPNRIGIDTGAYRTGRLTAIGLYGTDRWYLQTP</sequence>
<dbReference type="PANTHER" id="PTHR42850">
    <property type="entry name" value="METALLOPHOSPHOESTERASE"/>
    <property type="match status" value="1"/>
</dbReference>
<dbReference type="STRING" id="317655.Sala_1589"/>
<dbReference type="GO" id="GO:0016791">
    <property type="term" value="F:phosphatase activity"/>
    <property type="evidence" value="ECO:0007669"/>
    <property type="project" value="TreeGrafter"/>
</dbReference>
<dbReference type="Gene3D" id="3.60.21.10">
    <property type="match status" value="1"/>
</dbReference>
<dbReference type="InterPro" id="IPR029052">
    <property type="entry name" value="Metallo-depent_PP-like"/>
</dbReference>
<evidence type="ECO:0000259" key="1">
    <source>
        <dbReference type="Pfam" id="PF00149"/>
    </source>
</evidence>
<protein>
    <submittedName>
        <fullName evidence="2">Metallophosphoesterase</fullName>
    </submittedName>
</protein>
<dbReference type="GO" id="GO:0008803">
    <property type="term" value="F:bis(5'-nucleosyl)-tetraphosphatase (symmetrical) activity"/>
    <property type="evidence" value="ECO:0007669"/>
    <property type="project" value="TreeGrafter"/>
</dbReference>
<accession>Q1GSS0</accession>
<dbReference type="InterPro" id="IPR004843">
    <property type="entry name" value="Calcineurin-like_PHP"/>
</dbReference>
<dbReference type="OrthoDB" id="9807890at2"/>
<dbReference type="PANTHER" id="PTHR42850:SF4">
    <property type="entry name" value="ZINC-DEPENDENT ENDOPOLYPHOSPHATASE"/>
    <property type="match status" value="1"/>
</dbReference>
<dbReference type="InterPro" id="IPR050126">
    <property type="entry name" value="Ap4A_hydrolase"/>
</dbReference>